<keyword evidence="2" id="KW-1185">Reference proteome</keyword>
<evidence type="ECO:0000313" key="1">
    <source>
        <dbReference type="EMBL" id="SMD15185.1"/>
    </source>
</evidence>
<protein>
    <submittedName>
        <fullName evidence="1">Uncharacterized protein</fullName>
    </submittedName>
</protein>
<feature type="non-terminal residue" evidence="1">
    <location>
        <position position="1"/>
    </location>
</feature>
<dbReference type="AlphaFoldDB" id="A0A1W2EZS6"/>
<gene>
    <name evidence="1" type="ORF">SAMN04488500_1371</name>
</gene>
<accession>A0A1W2EZS6</accession>
<reference evidence="1 2" key="1">
    <citation type="submission" date="2017-04" db="EMBL/GenBank/DDBJ databases">
        <authorList>
            <person name="Afonso C.L."/>
            <person name="Miller P.J."/>
            <person name="Scott M.A."/>
            <person name="Spackman E."/>
            <person name="Goraichik I."/>
            <person name="Dimitrov K.M."/>
            <person name="Suarez D.L."/>
            <person name="Swayne D.E."/>
        </authorList>
    </citation>
    <scope>NUCLEOTIDE SEQUENCE [LARGE SCALE GENOMIC DNA]</scope>
    <source>
        <strain evidence="1 2">DSM 5090</strain>
    </source>
</reference>
<dbReference type="EMBL" id="FWXI01000037">
    <property type="protein sequence ID" value="SMD15185.1"/>
    <property type="molecule type" value="Genomic_DNA"/>
</dbReference>
<proteinExistence type="predicted"/>
<organism evidence="1 2">
    <name type="scientific">Sporomusa malonica</name>
    <dbReference type="NCBI Taxonomy" id="112901"/>
    <lineage>
        <taxon>Bacteria</taxon>
        <taxon>Bacillati</taxon>
        <taxon>Bacillota</taxon>
        <taxon>Negativicutes</taxon>
        <taxon>Selenomonadales</taxon>
        <taxon>Sporomusaceae</taxon>
        <taxon>Sporomusa</taxon>
    </lineage>
</organism>
<sequence length="58" mass="6372">DESSNVMGIEKFFPGTGTFISFFLIIHKTDCSEFFCPRMDNPSVLHLTGDGVIDTGVT</sequence>
<name>A0A1W2EZS6_9FIRM</name>
<evidence type="ECO:0000313" key="2">
    <source>
        <dbReference type="Proteomes" id="UP000192738"/>
    </source>
</evidence>
<dbReference type="Proteomes" id="UP000192738">
    <property type="component" value="Unassembled WGS sequence"/>
</dbReference>